<proteinExistence type="predicted"/>
<accession>A0ABX6T9D3</accession>
<organism evidence="1 2">
    <name type="scientific">Sphingomonas sediminicola</name>
    <dbReference type="NCBI Taxonomy" id="386874"/>
    <lineage>
        <taxon>Bacteria</taxon>
        <taxon>Pseudomonadati</taxon>
        <taxon>Pseudomonadota</taxon>
        <taxon>Alphaproteobacteria</taxon>
        <taxon>Sphingomonadales</taxon>
        <taxon>Sphingomonadaceae</taxon>
        <taxon>Sphingomonas</taxon>
    </lineage>
</organism>
<evidence type="ECO:0000313" key="2">
    <source>
        <dbReference type="Proteomes" id="UP000516105"/>
    </source>
</evidence>
<gene>
    <name evidence="1" type="ORF">H9L14_01390</name>
</gene>
<dbReference type="RefSeq" id="WP_187708927.1">
    <property type="nucleotide sequence ID" value="NZ_CP178916.1"/>
</dbReference>
<name>A0ABX6T9D3_9SPHN</name>
<dbReference type="EMBL" id="CP060782">
    <property type="protein sequence ID" value="QNP45974.1"/>
    <property type="molecule type" value="Genomic_DNA"/>
</dbReference>
<evidence type="ECO:0000313" key="1">
    <source>
        <dbReference type="EMBL" id="QNP45974.1"/>
    </source>
</evidence>
<keyword evidence="2" id="KW-1185">Reference proteome</keyword>
<protein>
    <submittedName>
        <fullName evidence="1">DUF2384 domain-containing protein</fullName>
    </submittedName>
</protein>
<reference evidence="1 2" key="1">
    <citation type="submission" date="2020-08" db="EMBL/GenBank/DDBJ databases">
        <title>Genome sequence of Sphingomonas sediminicola KACC 15039T.</title>
        <authorList>
            <person name="Hyun D.-W."/>
            <person name="Bae J.-W."/>
        </authorList>
    </citation>
    <scope>NUCLEOTIDE SEQUENCE [LARGE SCALE GENOMIC DNA]</scope>
    <source>
        <strain evidence="1 2">KACC 15039</strain>
    </source>
</reference>
<dbReference type="Proteomes" id="UP000516105">
    <property type="component" value="Chromosome"/>
</dbReference>
<sequence>MTTPQAFNTAADALGLSADVRARLVDLERQSHLVRLARALMGILPASRAACWLRASNKAFDGRTGLDMLLSSNPEEAQTVCQHAEYWAYNGW</sequence>